<dbReference type="GO" id="GO:0003963">
    <property type="term" value="F:RNA-3'-phosphate cyclase activity"/>
    <property type="evidence" value="ECO:0007669"/>
    <property type="project" value="TreeGrafter"/>
</dbReference>
<name>A0A2T3BF87_AMORE</name>
<sequence length="393" mass="42543">MDGFKPQKLVKLDGRVGEGGGQLVRIAVSLAALTGTPLRIDHVRGNRGDGKRGGGLKAQHASCVRYLADATAAEVTGCYVGSKSIEFKPTTTLANLVNRNIRIKAESAASILLVFQSMLPFLLFCGDDSGSPITATIQGGTNVRFSLSFEYFDQVLAPALERFGVKIDRKLDSRGWSLGATNVGSATFRFVPLTPGQTLKAPVWPVERGEITEIDITILVPADTIEAFKKALVFRIDQVLPGVGTNYHLVEDSRHRTRIYTLLVAHTSTGLRFGCDWLYDRKATGKTPDDIATEVAEKVVAKLDAEVQKGGLVDEYLQDQLVVFQALAEGSSSIPGNSEALSSEGNQVDRTDEPFGDGSQHTTTARWVTSQLLPHTKWIDKGRICKGAGWKAL</sequence>
<dbReference type="InParanoid" id="A0A2T3BF87"/>
<dbReference type="Gene3D" id="3.65.10.20">
    <property type="entry name" value="RNA 3'-terminal phosphate cyclase domain"/>
    <property type="match status" value="1"/>
</dbReference>
<dbReference type="RefSeq" id="XP_024725601.1">
    <property type="nucleotide sequence ID" value="XM_024862237.1"/>
</dbReference>
<dbReference type="InterPro" id="IPR023797">
    <property type="entry name" value="RNA3'_phos_cyclase_dom"/>
</dbReference>
<dbReference type="AlphaFoldDB" id="A0A2T3BF87"/>
<gene>
    <name evidence="3" type="ORF">M430DRAFT_132236</name>
</gene>
<feature type="domain" description="RNA 3'-terminal phosphate cyclase" evidence="2">
    <location>
        <begin position="17"/>
        <end position="373"/>
    </location>
</feature>
<dbReference type="GeneID" id="36570318"/>
<evidence type="ECO:0000313" key="4">
    <source>
        <dbReference type="Proteomes" id="UP000241818"/>
    </source>
</evidence>
<dbReference type="InterPro" id="IPR036553">
    <property type="entry name" value="RPTC_insert"/>
</dbReference>
<evidence type="ECO:0000259" key="2">
    <source>
        <dbReference type="Pfam" id="PF01137"/>
    </source>
</evidence>
<dbReference type="GO" id="GO:0005634">
    <property type="term" value="C:nucleus"/>
    <property type="evidence" value="ECO:0007669"/>
    <property type="project" value="TreeGrafter"/>
</dbReference>
<dbReference type="Gene3D" id="3.30.360.20">
    <property type="entry name" value="RNA 3'-terminal phosphate cyclase, insert domain"/>
    <property type="match status" value="1"/>
</dbReference>
<protein>
    <recommendedName>
        <fullName evidence="2">RNA 3'-terminal phosphate cyclase domain-containing protein</fullName>
    </recommendedName>
</protein>
<reference evidence="3 4" key="1">
    <citation type="journal article" date="2018" name="New Phytol.">
        <title>Comparative genomics and transcriptomics depict ericoid mycorrhizal fungi as versatile saprotrophs and plant mutualists.</title>
        <authorList>
            <person name="Martino E."/>
            <person name="Morin E."/>
            <person name="Grelet G.A."/>
            <person name="Kuo A."/>
            <person name="Kohler A."/>
            <person name="Daghino S."/>
            <person name="Barry K.W."/>
            <person name="Cichocki N."/>
            <person name="Clum A."/>
            <person name="Dockter R.B."/>
            <person name="Hainaut M."/>
            <person name="Kuo R.C."/>
            <person name="LaButti K."/>
            <person name="Lindahl B.D."/>
            <person name="Lindquist E.A."/>
            <person name="Lipzen A."/>
            <person name="Khouja H.R."/>
            <person name="Magnuson J."/>
            <person name="Murat C."/>
            <person name="Ohm R.A."/>
            <person name="Singer S.W."/>
            <person name="Spatafora J.W."/>
            <person name="Wang M."/>
            <person name="Veneault-Fourrey C."/>
            <person name="Henrissat B."/>
            <person name="Grigoriev I.V."/>
            <person name="Martin F.M."/>
            <person name="Perotto S."/>
        </authorList>
    </citation>
    <scope>NUCLEOTIDE SEQUENCE [LARGE SCALE GENOMIC DNA]</scope>
    <source>
        <strain evidence="3 4">ATCC 22711</strain>
    </source>
</reference>
<dbReference type="PANTHER" id="PTHR11096:SF0">
    <property type="entry name" value="RNA 3'-TERMINAL PHOSPHATE CYCLASE"/>
    <property type="match status" value="1"/>
</dbReference>
<proteinExistence type="predicted"/>
<evidence type="ECO:0000256" key="1">
    <source>
        <dbReference type="SAM" id="MobiDB-lite"/>
    </source>
</evidence>
<dbReference type="Pfam" id="PF01137">
    <property type="entry name" value="RTC"/>
    <property type="match status" value="1"/>
</dbReference>
<feature type="region of interest" description="Disordered" evidence="1">
    <location>
        <begin position="332"/>
        <end position="361"/>
    </location>
</feature>
<feature type="compositionally biased region" description="Polar residues" evidence="1">
    <location>
        <begin position="332"/>
        <end position="346"/>
    </location>
</feature>
<keyword evidence="4" id="KW-1185">Reference proteome</keyword>
<organism evidence="3 4">
    <name type="scientific">Amorphotheca resinae ATCC 22711</name>
    <dbReference type="NCBI Taxonomy" id="857342"/>
    <lineage>
        <taxon>Eukaryota</taxon>
        <taxon>Fungi</taxon>
        <taxon>Dikarya</taxon>
        <taxon>Ascomycota</taxon>
        <taxon>Pezizomycotina</taxon>
        <taxon>Leotiomycetes</taxon>
        <taxon>Helotiales</taxon>
        <taxon>Amorphothecaceae</taxon>
        <taxon>Amorphotheca</taxon>
    </lineage>
</organism>
<dbReference type="EMBL" id="KZ679006">
    <property type="protein sequence ID" value="PSS28076.1"/>
    <property type="molecule type" value="Genomic_DNA"/>
</dbReference>
<dbReference type="GO" id="GO:0006396">
    <property type="term" value="P:RNA processing"/>
    <property type="evidence" value="ECO:0007669"/>
    <property type="project" value="InterPro"/>
</dbReference>
<dbReference type="InterPro" id="IPR013792">
    <property type="entry name" value="RNA3'P_cycl/enolpyr_Trfase_a/b"/>
</dbReference>
<evidence type="ECO:0000313" key="3">
    <source>
        <dbReference type="EMBL" id="PSS28076.1"/>
    </source>
</evidence>
<dbReference type="InterPro" id="IPR037136">
    <property type="entry name" value="RNA3'_phos_cyclase_dom_sf"/>
</dbReference>
<dbReference type="SUPFAM" id="SSF55205">
    <property type="entry name" value="EPT/RTPC-like"/>
    <property type="match status" value="1"/>
</dbReference>
<dbReference type="OrthoDB" id="25029at2759"/>
<dbReference type="InterPro" id="IPR000228">
    <property type="entry name" value="RNA3'_term_phos_cyc"/>
</dbReference>
<accession>A0A2T3BF87</accession>
<dbReference type="PANTHER" id="PTHR11096">
    <property type="entry name" value="RNA 3' TERMINAL PHOSPHATE CYCLASE"/>
    <property type="match status" value="1"/>
</dbReference>
<dbReference type="Proteomes" id="UP000241818">
    <property type="component" value="Unassembled WGS sequence"/>
</dbReference>
<dbReference type="STRING" id="857342.A0A2T3BF87"/>